<feature type="compositionally biased region" description="Basic and acidic residues" evidence="1">
    <location>
        <begin position="68"/>
        <end position="81"/>
    </location>
</feature>
<feature type="compositionally biased region" description="Basic and acidic residues" evidence="1">
    <location>
        <begin position="151"/>
        <end position="166"/>
    </location>
</feature>
<organism evidence="2 3">
    <name type="scientific">Kinneretia aquatilis</name>
    <dbReference type="NCBI Taxonomy" id="2070761"/>
    <lineage>
        <taxon>Bacteria</taxon>
        <taxon>Pseudomonadati</taxon>
        <taxon>Pseudomonadota</taxon>
        <taxon>Betaproteobacteria</taxon>
        <taxon>Burkholderiales</taxon>
        <taxon>Sphaerotilaceae</taxon>
        <taxon>Roseateles</taxon>
    </lineage>
</organism>
<name>A0A2N8KVB2_9BURK</name>
<feature type="region of interest" description="Disordered" evidence="1">
    <location>
        <begin position="149"/>
        <end position="195"/>
    </location>
</feature>
<comment type="caution">
    <text evidence="2">The sequence shown here is derived from an EMBL/GenBank/DDBJ whole genome shotgun (WGS) entry which is preliminary data.</text>
</comment>
<protein>
    <submittedName>
        <fullName evidence="2">Uncharacterized protein</fullName>
    </submittedName>
</protein>
<feature type="region of interest" description="Disordered" evidence="1">
    <location>
        <begin position="65"/>
        <end position="100"/>
    </location>
</feature>
<dbReference type="AlphaFoldDB" id="A0A2N8KVB2"/>
<reference evidence="2 3" key="1">
    <citation type="submission" date="2018-01" db="EMBL/GenBank/DDBJ databases">
        <title>Draft genome sequence of Paucibacter aquatile CR182 isolated from freshwater of the Nakdong River.</title>
        <authorList>
            <person name="Choi A."/>
            <person name="Chung E.J."/>
        </authorList>
    </citation>
    <scope>NUCLEOTIDE SEQUENCE [LARGE SCALE GENOMIC DNA]</scope>
    <source>
        <strain evidence="2 3">CR182</strain>
    </source>
</reference>
<keyword evidence="3" id="KW-1185">Reference proteome</keyword>
<proteinExistence type="predicted"/>
<dbReference type="Proteomes" id="UP000235916">
    <property type="component" value="Unassembled WGS sequence"/>
</dbReference>
<dbReference type="RefSeq" id="WP_102767323.1">
    <property type="nucleotide sequence ID" value="NZ_POSP01000003.1"/>
</dbReference>
<accession>A0A2N8KVB2</accession>
<gene>
    <name evidence="2" type="ORF">C1O66_07595</name>
</gene>
<evidence type="ECO:0000313" key="2">
    <source>
        <dbReference type="EMBL" id="PND37404.1"/>
    </source>
</evidence>
<sequence>MKRAHPDFLHPRSPTRRWAWFGVALLHLLLLALFLQARQSSLNTAAKAEPQARWVTMRLFNRPSLRPQELEKKKKPERMTPEIRMPGRLPRQAQSATPQALPITAPKEPITTRLAAQAPPPEPAASSPEPLKLKLPLRQAIGAAISPAEMARLDPRSNTRRPDVGERIASALGSPEQTEEQIAPGHTRIRQGSSCYDVQDARVSQLFAFDPMTRGAPKLVSSCKK</sequence>
<evidence type="ECO:0000256" key="1">
    <source>
        <dbReference type="SAM" id="MobiDB-lite"/>
    </source>
</evidence>
<evidence type="ECO:0000313" key="3">
    <source>
        <dbReference type="Proteomes" id="UP000235916"/>
    </source>
</evidence>
<dbReference type="EMBL" id="POSP01000003">
    <property type="protein sequence ID" value="PND37404.1"/>
    <property type="molecule type" value="Genomic_DNA"/>
</dbReference>